<evidence type="ECO:0000313" key="1">
    <source>
        <dbReference type="EMBL" id="MXQ84762.1"/>
    </source>
</evidence>
<name>A0A6B0R674_9CETA</name>
<evidence type="ECO:0000313" key="2">
    <source>
        <dbReference type="Proteomes" id="UP000322234"/>
    </source>
</evidence>
<keyword evidence="2" id="KW-1185">Reference proteome</keyword>
<sequence length="99" mass="11003">MNINSTFSEKASQQGLVQKIKSGDAGNLKNGTIADSLAQSSLESFLVHRRCSVTTTDRDIRLLDQRQTGHTVVTLPDFEDDRAKLQMLPFTQEPHSENS</sequence>
<comment type="caution">
    <text evidence="1">The sequence shown here is derived from an EMBL/GenBank/DDBJ whole genome shotgun (WGS) entry which is preliminary data.</text>
</comment>
<protein>
    <submittedName>
        <fullName evidence="1">Uncharacterized protein</fullName>
    </submittedName>
</protein>
<reference evidence="1" key="1">
    <citation type="submission" date="2019-10" db="EMBL/GenBank/DDBJ databases">
        <title>The sequence and de novo assembly of the wild yak genome.</title>
        <authorList>
            <person name="Liu Y."/>
        </authorList>
    </citation>
    <scope>NUCLEOTIDE SEQUENCE [LARGE SCALE GENOMIC DNA]</scope>
    <source>
        <strain evidence="1">WY2019</strain>
    </source>
</reference>
<dbReference type="Proteomes" id="UP000322234">
    <property type="component" value="Unassembled WGS sequence"/>
</dbReference>
<organism evidence="1 2">
    <name type="scientific">Bos mutus</name>
    <name type="common">wild yak</name>
    <dbReference type="NCBI Taxonomy" id="72004"/>
    <lineage>
        <taxon>Eukaryota</taxon>
        <taxon>Metazoa</taxon>
        <taxon>Chordata</taxon>
        <taxon>Craniata</taxon>
        <taxon>Vertebrata</taxon>
        <taxon>Euteleostomi</taxon>
        <taxon>Mammalia</taxon>
        <taxon>Eutheria</taxon>
        <taxon>Laurasiatheria</taxon>
        <taxon>Artiodactyla</taxon>
        <taxon>Ruminantia</taxon>
        <taxon>Pecora</taxon>
        <taxon>Bovidae</taxon>
        <taxon>Bovinae</taxon>
        <taxon>Bos</taxon>
    </lineage>
</organism>
<gene>
    <name evidence="1" type="ORF">E5288_WYG016813</name>
</gene>
<proteinExistence type="predicted"/>
<accession>A0A6B0R674</accession>
<dbReference type="EMBL" id="VBQZ03000022">
    <property type="protein sequence ID" value="MXQ84762.1"/>
    <property type="molecule type" value="Genomic_DNA"/>
</dbReference>
<dbReference type="AlphaFoldDB" id="A0A6B0R674"/>